<keyword evidence="3" id="KW-1185">Reference proteome</keyword>
<evidence type="ECO:0000256" key="1">
    <source>
        <dbReference type="SAM" id="SignalP"/>
    </source>
</evidence>
<comment type="caution">
    <text evidence="2">The sequence shown here is derived from an EMBL/GenBank/DDBJ whole genome shotgun (WGS) entry which is preliminary data.</text>
</comment>
<proteinExistence type="predicted"/>
<feature type="signal peptide" evidence="1">
    <location>
        <begin position="1"/>
        <end position="22"/>
    </location>
</feature>
<protein>
    <recommendedName>
        <fullName evidence="4">Outer membrane protein beta-barrel domain-containing protein</fullName>
    </recommendedName>
</protein>
<evidence type="ECO:0000313" key="3">
    <source>
        <dbReference type="Proteomes" id="UP001431181"/>
    </source>
</evidence>
<dbReference type="Proteomes" id="UP001431181">
    <property type="component" value="Unassembled WGS sequence"/>
</dbReference>
<evidence type="ECO:0008006" key="4">
    <source>
        <dbReference type="Google" id="ProtNLM"/>
    </source>
</evidence>
<dbReference type="EMBL" id="JAPEUL010000007">
    <property type="protein sequence ID" value="MCW4629805.1"/>
    <property type="molecule type" value="Genomic_DNA"/>
</dbReference>
<gene>
    <name evidence="2" type="ORF">ONZ52_12890</name>
</gene>
<sequence length="183" mass="19858">MKKILLSSLAATAFTLSMTAQADTFTYIDYGFGSIDPDYTVANDDFSSLSGAFEFGKGAFIAAESTEYGSIDLMAIGAGVYTPIGGASSLFGILQFVDIDWNNNSDDETGYRFTAGLRSSIADRLEVEGKLKYDDVFSETDSSFALGLRFYVTRNFSIAANYDVAEINNNDQNAMFASLRLSL</sequence>
<dbReference type="RefSeq" id="WP_265219051.1">
    <property type="nucleotide sequence ID" value="NZ_JAPEUL010000007.1"/>
</dbReference>
<evidence type="ECO:0000313" key="2">
    <source>
        <dbReference type="EMBL" id="MCW4629805.1"/>
    </source>
</evidence>
<accession>A0ABT3KGZ1</accession>
<feature type="chain" id="PRO_5047411821" description="Outer membrane protein beta-barrel domain-containing protein" evidence="1">
    <location>
        <begin position="23"/>
        <end position="183"/>
    </location>
</feature>
<organism evidence="2 3">
    <name type="scientific">Marinomonas rhodophyticola</name>
    <dbReference type="NCBI Taxonomy" id="2992803"/>
    <lineage>
        <taxon>Bacteria</taxon>
        <taxon>Pseudomonadati</taxon>
        <taxon>Pseudomonadota</taxon>
        <taxon>Gammaproteobacteria</taxon>
        <taxon>Oceanospirillales</taxon>
        <taxon>Oceanospirillaceae</taxon>
        <taxon>Marinomonas</taxon>
    </lineage>
</organism>
<keyword evidence="1" id="KW-0732">Signal</keyword>
<reference evidence="2" key="1">
    <citation type="submission" date="2022-11" db="EMBL/GenBank/DDBJ databases">
        <title>Marinomonas sp. nov., isolated from marine algae.</title>
        <authorList>
            <person name="Choi D.G."/>
            <person name="Kim J.M."/>
            <person name="Lee J.K."/>
            <person name="Baek J.H."/>
            <person name="Jeon C.O."/>
        </authorList>
    </citation>
    <scope>NUCLEOTIDE SEQUENCE</scope>
    <source>
        <strain evidence="2">KJ51-3</strain>
    </source>
</reference>
<name>A0ABT3KGZ1_9GAMM</name>